<keyword evidence="5" id="KW-1185">Reference proteome</keyword>
<accession>A0A6I4W7C8</accession>
<evidence type="ECO:0000259" key="3">
    <source>
        <dbReference type="SMART" id="SM00701"/>
    </source>
</evidence>
<dbReference type="RefSeq" id="WP_161103585.1">
    <property type="nucleotide sequence ID" value="NZ_JBHLYI010000006.1"/>
</dbReference>
<proteinExistence type="inferred from homology"/>
<dbReference type="InterPro" id="IPR002502">
    <property type="entry name" value="Amidase_domain"/>
</dbReference>
<dbReference type="Proteomes" id="UP000431901">
    <property type="component" value="Unassembled WGS sequence"/>
</dbReference>
<dbReference type="AlphaFoldDB" id="A0A6I4W7C8"/>
<dbReference type="SMART" id="SM00644">
    <property type="entry name" value="Ami_2"/>
    <property type="match status" value="1"/>
</dbReference>
<dbReference type="InterPro" id="IPR036505">
    <property type="entry name" value="Amidase/PGRP_sf"/>
</dbReference>
<dbReference type="PANTHER" id="PTHR11022">
    <property type="entry name" value="PEPTIDOGLYCAN RECOGNITION PROTEIN"/>
    <property type="match status" value="1"/>
</dbReference>
<evidence type="ECO:0000313" key="5">
    <source>
        <dbReference type="Proteomes" id="UP000431901"/>
    </source>
</evidence>
<dbReference type="OrthoDB" id="514320at2"/>
<name>A0A6I4W7C8_9ACTN</name>
<sequence length="234" mass="25140">MEFTRRTLLGGLAAVPLGLGGGRAAASARRARRPVVATREQWGAVAATAAIRVLDRAPDRIIVHHTGGANATDDSVAHAYALSRSIQRFHMEGRGWSDIGEQLTISRGGHVMEGRTGSLASIASGRLTVGAQVLGHNEHTLGIENEGTYMDVDVPEPLWTSLAETCAWLCAAYDLDPDDAIIGHRDLNATDCPGDVLYARLPELRQEVGALLGRRVRAVRRGRVAGRHGAFRRD</sequence>
<reference evidence="4 5" key="1">
    <citation type="submission" date="2019-12" db="EMBL/GenBank/DDBJ databases">
        <title>Nocardia macrotermitis sp. nov. and Nocardia aurantia sp. nov., isolated from the gut of the fungus growing-termite Macrotermes natalensis.</title>
        <authorList>
            <person name="Christine B."/>
            <person name="Rene B."/>
        </authorList>
    </citation>
    <scope>NUCLEOTIDE SEQUENCE [LARGE SCALE GENOMIC DNA]</scope>
    <source>
        <strain evidence="4 5">DSM 102126</strain>
    </source>
</reference>
<dbReference type="InterPro" id="IPR006619">
    <property type="entry name" value="PGRP_domain_met/bac"/>
</dbReference>
<feature type="domain" description="N-acetylmuramoyl-L-alanine amidase" evidence="2">
    <location>
        <begin position="47"/>
        <end position="194"/>
    </location>
</feature>
<dbReference type="InterPro" id="IPR015510">
    <property type="entry name" value="PGRP"/>
</dbReference>
<dbReference type="Pfam" id="PF01510">
    <property type="entry name" value="Amidase_2"/>
    <property type="match status" value="1"/>
</dbReference>
<evidence type="ECO:0000256" key="1">
    <source>
        <dbReference type="ARBA" id="ARBA00007553"/>
    </source>
</evidence>
<dbReference type="EMBL" id="WUTW01000002">
    <property type="protein sequence ID" value="MXQ65498.1"/>
    <property type="molecule type" value="Genomic_DNA"/>
</dbReference>
<protein>
    <submittedName>
        <fullName evidence="4">N-acetylmuramoyl-L-alanine amidase</fullName>
    </submittedName>
</protein>
<dbReference type="GO" id="GO:0009253">
    <property type="term" value="P:peptidoglycan catabolic process"/>
    <property type="evidence" value="ECO:0007669"/>
    <property type="project" value="InterPro"/>
</dbReference>
<evidence type="ECO:0000259" key="2">
    <source>
        <dbReference type="SMART" id="SM00644"/>
    </source>
</evidence>
<dbReference type="PANTHER" id="PTHR11022:SF41">
    <property type="entry name" value="PEPTIDOGLYCAN-RECOGNITION PROTEIN LC-RELATED"/>
    <property type="match status" value="1"/>
</dbReference>
<gene>
    <name evidence="4" type="ORF">GQ466_15825</name>
</gene>
<dbReference type="SMART" id="SM00701">
    <property type="entry name" value="PGRP"/>
    <property type="match status" value="1"/>
</dbReference>
<feature type="domain" description="Peptidoglycan recognition protein family" evidence="3">
    <location>
        <begin position="34"/>
        <end position="188"/>
    </location>
</feature>
<dbReference type="PROSITE" id="PS51318">
    <property type="entry name" value="TAT"/>
    <property type="match status" value="1"/>
</dbReference>
<organism evidence="4 5">
    <name type="scientific">Actinomadura rayongensis</name>
    <dbReference type="NCBI Taxonomy" id="1429076"/>
    <lineage>
        <taxon>Bacteria</taxon>
        <taxon>Bacillati</taxon>
        <taxon>Actinomycetota</taxon>
        <taxon>Actinomycetes</taxon>
        <taxon>Streptosporangiales</taxon>
        <taxon>Thermomonosporaceae</taxon>
        <taxon>Actinomadura</taxon>
    </lineage>
</organism>
<dbReference type="Gene3D" id="3.40.80.10">
    <property type="entry name" value="Peptidoglycan recognition protein-like"/>
    <property type="match status" value="1"/>
</dbReference>
<dbReference type="GO" id="GO:0008745">
    <property type="term" value="F:N-acetylmuramoyl-L-alanine amidase activity"/>
    <property type="evidence" value="ECO:0007669"/>
    <property type="project" value="InterPro"/>
</dbReference>
<evidence type="ECO:0000313" key="4">
    <source>
        <dbReference type="EMBL" id="MXQ65498.1"/>
    </source>
</evidence>
<dbReference type="InterPro" id="IPR006311">
    <property type="entry name" value="TAT_signal"/>
</dbReference>
<comment type="caution">
    <text evidence="4">The sequence shown here is derived from an EMBL/GenBank/DDBJ whole genome shotgun (WGS) entry which is preliminary data.</text>
</comment>
<dbReference type="CDD" id="cd06583">
    <property type="entry name" value="PGRP"/>
    <property type="match status" value="1"/>
</dbReference>
<comment type="similarity">
    <text evidence="1">Belongs to the N-acetylmuramoyl-L-alanine amidase 2 family.</text>
</comment>
<dbReference type="SUPFAM" id="SSF55846">
    <property type="entry name" value="N-acetylmuramoyl-L-alanine amidase-like"/>
    <property type="match status" value="1"/>
</dbReference>
<dbReference type="GO" id="GO:0008270">
    <property type="term" value="F:zinc ion binding"/>
    <property type="evidence" value="ECO:0007669"/>
    <property type="project" value="InterPro"/>
</dbReference>